<dbReference type="InterPro" id="IPR039331">
    <property type="entry name" value="PAPs-like"/>
</dbReference>
<reference evidence="12 14" key="2">
    <citation type="journal article" date="2018" name="Plant J.">
        <title>The Physcomitrella patens chromosome-scale assembly reveals moss genome structure and evolution.</title>
        <authorList>
            <person name="Lang D."/>
            <person name="Ullrich K.K."/>
            <person name="Murat F."/>
            <person name="Fuchs J."/>
            <person name="Jenkins J."/>
            <person name="Haas F.B."/>
            <person name="Piednoel M."/>
            <person name="Gundlach H."/>
            <person name="Van Bel M."/>
            <person name="Meyberg R."/>
            <person name="Vives C."/>
            <person name="Morata J."/>
            <person name="Symeonidi A."/>
            <person name="Hiss M."/>
            <person name="Muchero W."/>
            <person name="Kamisugi Y."/>
            <person name="Saleh O."/>
            <person name="Blanc G."/>
            <person name="Decker E.L."/>
            <person name="van Gessel N."/>
            <person name="Grimwood J."/>
            <person name="Hayes R.D."/>
            <person name="Graham S.W."/>
            <person name="Gunter L.E."/>
            <person name="McDaniel S.F."/>
            <person name="Hoernstein S.N.W."/>
            <person name="Larsson A."/>
            <person name="Li F.W."/>
            <person name="Perroud P.F."/>
            <person name="Phillips J."/>
            <person name="Ranjan P."/>
            <person name="Rokshar D.S."/>
            <person name="Rothfels C.J."/>
            <person name="Schneider L."/>
            <person name="Shu S."/>
            <person name="Stevenson D.W."/>
            <person name="Thummler F."/>
            <person name="Tillich M."/>
            <person name="Villarreal Aguilar J.C."/>
            <person name="Widiez T."/>
            <person name="Wong G.K."/>
            <person name="Wymore A."/>
            <person name="Zhang Y."/>
            <person name="Zimmer A.D."/>
            <person name="Quatrano R.S."/>
            <person name="Mayer K.F.X."/>
            <person name="Goodstein D."/>
            <person name="Casacuberta J.M."/>
            <person name="Vandepoele K."/>
            <person name="Reski R."/>
            <person name="Cuming A.C."/>
            <person name="Tuskan G.A."/>
            <person name="Maumus F."/>
            <person name="Salse J."/>
            <person name="Schmutz J."/>
            <person name="Rensing S.A."/>
        </authorList>
    </citation>
    <scope>NUCLEOTIDE SEQUENCE [LARGE SCALE GENOMIC DNA]</scope>
    <source>
        <strain evidence="13 14">cv. Gransden 2004</strain>
    </source>
</reference>
<reference evidence="13" key="3">
    <citation type="submission" date="2020-12" db="UniProtKB">
        <authorList>
            <consortium name="EnsemblPlants"/>
        </authorList>
    </citation>
    <scope>IDENTIFICATION</scope>
</reference>
<dbReference type="OMA" id="FASAQHY"/>
<comment type="similarity">
    <text evidence="1 8">Belongs to the metallophosphoesterase superfamily. Purple acid phosphatase family.</text>
</comment>
<protein>
    <recommendedName>
        <fullName evidence="8">Purple acid phosphatase</fullName>
        <ecNumber evidence="8">3.1.3.2</ecNumber>
    </recommendedName>
</protein>
<dbReference type="OrthoDB" id="45007at2759"/>
<sequence>MERKSLYRRRRRKMMHHMFRIWMAMVVVMVVTLAVVGSVSGESAGCTSRYARRLSQRGIDMPYNSSYFAKPVGENPPQQVHLTQGDYDGKAVIVSFVTSKLAMPKVRYGTVRGKYPSVVTGYTTQYTFHNYTSGFIHHVVISDLEFNTKYFYKVGEEEEGAREFFFTTPPAPGPDTPYAFGVIGDLGQTFDSATTVEHYLKSYGQTVLFVGDLAYQDTYPFHYQVRFDTWSRFVERSAAYQPWIWTTGNHEIDFLPHIGEITPFKPFNHRFPTPHDASSSSSPQWYAIKRGPVHIIVLSSYSAYGKYTPQYSWLVAELKKVDRKVTPWLIVLVHSPWYNSNTHHYIEAETMRVIFEPFIVAAKVDIVFAGHVHAYERTFPVSNIKYNITNGACIPEVNPASPTYITVGDGGNIEGLAIGFSEPQPHYSAFRESSFGFGLLDIKNRTTATWTWHRNQDGEAVSADSVILHNKIYVEKDVMLW</sequence>
<dbReference type="PANTHER" id="PTHR22953">
    <property type="entry name" value="ACID PHOSPHATASE RELATED"/>
    <property type="match status" value="1"/>
</dbReference>
<keyword evidence="6" id="KW-0408">Iron</keyword>
<evidence type="ECO:0000313" key="13">
    <source>
        <dbReference type="EnsemblPlants" id="Pp3c18_18880V3.1"/>
    </source>
</evidence>
<dbReference type="SUPFAM" id="SSF56300">
    <property type="entry name" value="Metallo-dependent phosphatases"/>
    <property type="match status" value="1"/>
</dbReference>
<dbReference type="CDD" id="cd00839">
    <property type="entry name" value="MPP_PAPs"/>
    <property type="match status" value="1"/>
</dbReference>
<evidence type="ECO:0000259" key="10">
    <source>
        <dbReference type="Pfam" id="PF14008"/>
    </source>
</evidence>
<dbReference type="EMBL" id="ABEU02000018">
    <property type="protein sequence ID" value="PNR35406.1"/>
    <property type="molecule type" value="Genomic_DNA"/>
</dbReference>
<evidence type="ECO:0000256" key="7">
    <source>
        <dbReference type="ARBA" id="ARBA00023180"/>
    </source>
</evidence>
<dbReference type="InterPro" id="IPR041792">
    <property type="entry name" value="MPP_PAP"/>
</dbReference>
<feature type="domain" description="Purple acid phosphatase C-terminal" evidence="10">
    <location>
        <begin position="401"/>
        <end position="460"/>
    </location>
</feature>
<dbReference type="PaxDb" id="3218-PP1S33_340V6.1"/>
<dbReference type="FunFam" id="3.60.21.10:FF:000034">
    <property type="entry name" value="Fe(3+)-Zn(2+) purple acid phosphatase"/>
    <property type="match status" value="1"/>
</dbReference>
<evidence type="ECO:0000256" key="4">
    <source>
        <dbReference type="ARBA" id="ARBA00022801"/>
    </source>
</evidence>
<dbReference type="InterPro" id="IPR004843">
    <property type="entry name" value="Calcineurin-like_PHP"/>
</dbReference>
<keyword evidence="2" id="KW-0479">Metal-binding</keyword>
<dbReference type="InterPro" id="IPR025733">
    <property type="entry name" value="PAPs_C"/>
</dbReference>
<dbReference type="AlphaFoldDB" id="A0A2K1J1L2"/>
<dbReference type="EC" id="3.1.3.2" evidence="8"/>
<keyword evidence="3" id="KW-0732">Signal</keyword>
<proteinExistence type="inferred from homology"/>
<dbReference type="Pfam" id="PF14008">
    <property type="entry name" value="Metallophos_C"/>
    <property type="match status" value="1"/>
</dbReference>
<evidence type="ECO:0000256" key="1">
    <source>
        <dbReference type="ARBA" id="ARBA00008723"/>
    </source>
</evidence>
<evidence type="ECO:0000256" key="5">
    <source>
        <dbReference type="ARBA" id="ARBA00022833"/>
    </source>
</evidence>
<gene>
    <name evidence="13" type="primary">LOC112295551</name>
    <name evidence="12" type="ORF">PHYPA_023306</name>
</gene>
<evidence type="ECO:0000259" key="11">
    <source>
        <dbReference type="Pfam" id="PF16656"/>
    </source>
</evidence>
<dbReference type="SUPFAM" id="SSF49363">
    <property type="entry name" value="Purple acid phosphatase, N-terminal domain"/>
    <property type="match status" value="1"/>
</dbReference>
<organism evidence="12">
    <name type="scientific">Physcomitrium patens</name>
    <name type="common">Spreading-leaved earth moss</name>
    <name type="synonym">Physcomitrella patens</name>
    <dbReference type="NCBI Taxonomy" id="3218"/>
    <lineage>
        <taxon>Eukaryota</taxon>
        <taxon>Viridiplantae</taxon>
        <taxon>Streptophyta</taxon>
        <taxon>Embryophyta</taxon>
        <taxon>Bryophyta</taxon>
        <taxon>Bryophytina</taxon>
        <taxon>Bryopsida</taxon>
        <taxon>Funariidae</taxon>
        <taxon>Funariales</taxon>
        <taxon>Funariaceae</taxon>
        <taxon>Physcomitrium</taxon>
    </lineage>
</organism>
<dbReference type="Proteomes" id="UP000006727">
    <property type="component" value="Chromosome 18"/>
</dbReference>
<dbReference type="InterPro" id="IPR015914">
    <property type="entry name" value="PAPs_N"/>
</dbReference>
<evidence type="ECO:0000256" key="2">
    <source>
        <dbReference type="ARBA" id="ARBA00022723"/>
    </source>
</evidence>
<dbReference type="GeneID" id="112295551"/>
<evidence type="ECO:0000256" key="6">
    <source>
        <dbReference type="ARBA" id="ARBA00023004"/>
    </source>
</evidence>
<evidence type="ECO:0000313" key="14">
    <source>
        <dbReference type="Proteomes" id="UP000006727"/>
    </source>
</evidence>
<evidence type="ECO:0000256" key="8">
    <source>
        <dbReference type="RuleBase" id="RU361203"/>
    </source>
</evidence>
<evidence type="ECO:0000256" key="3">
    <source>
        <dbReference type="ARBA" id="ARBA00022729"/>
    </source>
</evidence>
<dbReference type="GO" id="GO:0046872">
    <property type="term" value="F:metal ion binding"/>
    <property type="evidence" value="ECO:0007669"/>
    <property type="project" value="UniProtKB-KW"/>
</dbReference>
<dbReference type="Pfam" id="PF00149">
    <property type="entry name" value="Metallophos"/>
    <property type="match status" value="1"/>
</dbReference>
<dbReference type="Gramene" id="Pp3c18_18880V3.2">
    <property type="protein sequence ID" value="Pp3c18_18880V3.2"/>
    <property type="gene ID" value="Pp3c18_18880"/>
</dbReference>
<evidence type="ECO:0000259" key="9">
    <source>
        <dbReference type="Pfam" id="PF00149"/>
    </source>
</evidence>
<feature type="domain" description="Calcineurin-like phosphoesterase" evidence="9">
    <location>
        <begin position="180"/>
        <end position="375"/>
    </location>
</feature>
<dbReference type="EnsemblPlants" id="Pp3c18_18880V3.1">
    <property type="protein sequence ID" value="Pp3c18_18880V3.1"/>
    <property type="gene ID" value="Pp3c18_18880"/>
</dbReference>
<reference evidence="12 14" key="1">
    <citation type="journal article" date="2008" name="Science">
        <title>The Physcomitrella genome reveals evolutionary insights into the conquest of land by plants.</title>
        <authorList>
            <person name="Rensing S."/>
            <person name="Lang D."/>
            <person name="Zimmer A."/>
            <person name="Terry A."/>
            <person name="Salamov A."/>
            <person name="Shapiro H."/>
            <person name="Nishiyama T."/>
            <person name="Perroud P.-F."/>
            <person name="Lindquist E."/>
            <person name="Kamisugi Y."/>
            <person name="Tanahashi T."/>
            <person name="Sakakibara K."/>
            <person name="Fujita T."/>
            <person name="Oishi K."/>
            <person name="Shin-I T."/>
            <person name="Kuroki Y."/>
            <person name="Toyoda A."/>
            <person name="Suzuki Y."/>
            <person name="Hashimoto A."/>
            <person name="Yamaguchi K."/>
            <person name="Sugano A."/>
            <person name="Kohara Y."/>
            <person name="Fujiyama A."/>
            <person name="Anterola A."/>
            <person name="Aoki S."/>
            <person name="Ashton N."/>
            <person name="Barbazuk W.B."/>
            <person name="Barker E."/>
            <person name="Bennetzen J."/>
            <person name="Bezanilla M."/>
            <person name="Blankenship R."/>
            <person name="Cho S.H."/>
            <person name="Dutcher S."/>
            <person name="Estelle M."/>
            <person name="Fawcett J.A."/>
            <person name="Gundlach H."/>
            <person name="Hanada K."/>
            <person name="Heyl A."/>
            <person name="Hicks K.A."/>
            <person name="Hugh J."/>
            <person name="Lohr M."/>
            <person name="Mayer K."/>
            <person name="Melkozernov A."/>
            <person name="Murata T."/>
            <person name="Nelson D."/>
            <person name="Pils B."/>
            <person name="Prigge M."/>
            <person name="Reiss B."/>
            <person name="Renner T."/>
            <person name="Rombauts S."/>
            <person name="Rushton P."/>
            <person name="Sanderfoot A."/>
            <person name="Schween G."/>
            <person name="Shiu S.-H."/>
            <person name="Stueber K."/>
            <person name="Theodoulou F.L."/>
            <person name="Tu H."/>
            <person name="Van de Peer Y."/>
            <person name="Verrier P.J."/>
            <person name="Waters E."/>
            <person name="Wood A."/>
            <person name="Yang L."/>
            <person name="Cove D."/>
            <person name="Cuming A."/>
            <person name="Hasebe M."/>
            <person name="Lucas S."/>
            <person name="Mishler D.B."/>
            <person name="Reski R."/>
            <person name="Grigoriev I."/>
            <person name="Quatrano R.S."/>
            <person name="Boore J.L."/>
        </authorList>
    </citation>
    <scope>NUCLEOTIDE SEQUENCE [LARGE SCALE GENOMIC DNA]</scope>
    <source>
        <strain evidence="13 14">cv. Gransden 2004</strain>
    </source>
</reference>
<keyword evidence="7" id="KW-0325">Glycoprotein</keyword>
<keyword evidence="5" id="KW-0862">Zinc</keyword>
<keyword evidence="4 8" id="KW-0378">Hydrolase</keyword>
<dbReference type="EnsemblPlants" id="Pp3c18_18880V3.2">
    <property type="protein sequence ID" value="Pp3c18_18880V3.2"/>
    <property type="gene ID" value="Pp3c18_18880"/>
</dbReference>
<evidence type="ECO:0000313" key="12">
    <source>
        <dbReference type="EMBL" id="PNR35406.1"/>
    </source>
</evidence>
<dbReference type="RefSeq" id="XP_024403079.1">
    <property type="nucleotide sequence ID" value="XM_024547311.2"/>
</dbReference>
<dbReference type="GO" id="GO:0003993">
    <property type="term" value="F:acid phosphatase activity"/>
    <property type="evidence" value="ECO:0000318"/>
    <property type="project" value="GO_Central"/>
</dbReference>
<dbReference type="Gene3D" id="3.60.21.10">
    <property type="match status" value="1"/>
</dbReference>
<dbReference type="PANTHER" id="PTHR22953:SF86">
    <property type="entry name" value="PURPLE ACID PHOSPHATASE 10"/>
    <property type="match status" value="1"/>
</dbReference>
<accession>A0A2K1J1L2</accession>
<dbReference type="Pfam" id="PF16656">
    <property type="entry name" value="Pur_ac_phosph_N"/>
    <property type="match status" value="1"/>
</dbReference>
<dbReference type="Gene3D" id="2.60.40.380">
    <property type="entry name" value="Purple acid phosphatase-like, N-terminal"/>
    <property type="match status" value="1"/>
</dbReference>
<keyword evidence="14" id="KW-1185">Reference proteome</keyword>
<dbReference type="STRING" id="3218.A0A2K1J1L2"/>
<dbReference type="InterPro" id="IPR029052">
    <property type="entry name" value="Metallo-depent_PP-like"/>
</dbReference>
<comment type="catalytic activity">
    <reaction evidence="8">
        <text>a phosphate monoester + H2O = an alcohol + phosphate</text>
        <dbReference type="Rhea" id="RHEA:15017"/>
        <dbReference type="ChEBI" id="CHEBI:15377"/>
        <dbReference type="ChEBI" id="CHEBI:30879"/>
        <dbReference type="ChEBI" id="CHEBI:43474"/>
        <dbReference type="ChEBI" id="CHEBI:67140"/>
        <dbReference type="EC" id="3.1.3.2"/>
    </reaction>
</comment>
<feature type="domain" description="Purple acid phosphatase N-terminal" evidence="11">
    <location>
        <begin position="77"/>
        <end position="168"/>
    </location>
</feature>
<name>A0A2K1J1L2_PHYPA</name>
<dbReference type="Gramene" id="Pp3c18_18880V3.1">
    <property type="protein sequence ID" value="Pp3c18_18880V3.1"/>
    <property type="gene ID" value="Pp3c18_18880"/>
</dbReference>
<dbReference type="InterPro" id="IPR008963">
    <property type="entry name" value="Purple_acid_Pase-like_N"/>
</dbReference>